<gene>
    <name evidence="7" type="ORF">MB27_23180</name>
</gene>
<keyword evidence="3" id="KW-0804">Transcription</keyword>
<keyword evidence="8" id="KW-1185">Reference proteome</keyword>
<feature type="region of interest" description="Disordered" evidence="5">
    <location>
        <begin position="1"/>
        <end position="31"/>
    </location>
</feature>
<dbReference type="AlphaFoldDB" id="A0A0A6X5L0"/>
<evidence type="ECO:0000256" key="4">
    <source>
        <dbReference type="PROSITE-ProRule" id="PRU00335"/>
    </source>
</evidence>
<feature type="domain" description="HTH tetR-type" evidence="6">
    <location>
        <begin position="36"/>
        <end position="96"/>
    </location>
</feature>
<evidence type="ECO:0000313" key="7">
    <source>
        <dbReference type="EMBL" id="KHD75402.1"/>
    </source>
</evidence>
<evidence type="ECO:0000256" key="1">
    <source>
        <dbReference type="ARBA" id="ARBA00023015"/>
    </source>
</evidence>
<evidence type="ECO:0000313" key="8">
    <source>
        <dbReference type="Proteomes" id="UP000054537"/>
    </source>
</evidence>
<evidence type="ECO:0000256" key="3">
    <source>
        <dbReference type="ARBA" id="ARBA00023163"/>
    </source>
</evidence>
<keyword evidence="1" id="KW-0805">Transcription regulation</keyword>
<keyword evidence="2 4" id="KW-0238">DNA-binding</keyword>
<dbReference type="Proteomes" id="UP000054537">
    <property type="component" value="Unassembled WGS sequence"/>
</dbReference>
<comment type="caution">
    <text evidence="7">The sequence shown here is derived from an EMBL/GenBank/DDBJ whole genome shotgun (WGS) entry which is preliminary data.</text>
</comment>
<protein>
    <submittedName>
        <fullName evidence="7">TetR family transcriptional regulator</fullName>
    </submittedName>
</protein>
<accession>A0A0A6X5L0</accession>
<dbReference type="RefSeq" id="WP_043527691.1">
    <property type="nucleotide sequence ID" value="NZ_BAABKU010000050.1"/>
</dbReference>
<dbReference type="PANTHER" id="PTHR47506">
    <property type="entry name" value="TRANSCRIPTIONAL REGULATORY PROTEIN"/>
    <property type="match status" value="1"/>
</dbReference>
<dbReference type="EMBL" id="JRTT01000028">
    <property type="protein sequence ID" value="KHD75402.1"/>
    <property type="molecule type" value="Genomic_DNA"/>
</dbReference>
<sequence>MTKQVMSPLPGARAGRDPARAIKRGPRSMTPEAVAATQRERLYDALVHTVAEKGYVNARVSDICTAAGVTRPAFYALFGGKEEAFLDTYRHGTAVVLRMMDDAYAQAADWRAGTRAALKVLLEVLASVPAFATMAIVEIDAAGPAARRERTELLTRFARFFTDAPPVPDGLIETLVGGVYATIYGHVSTGRVAALPELLPMLGYFTMAPFVGRDAAAAELAAPTGGERVVAPCAPSDTGEVFH</sequence>
<dbReference type="STRING" id="1869.MB27_23180"/>
<organism evidence="7 8">
    <name type="scientific">Actinoplanes utahensis</name>
    <dbReference type="NCBI Taxonomy" id="1869"/>
    <lineage>
        <taxon>Bacteria</taxon>
        <taxon>Bacillati</taxon>
        <taxon>Actinomycetota</taxon>
        <taxon>Actinomycetes</taxon>
        <taxon>Micromonosporales</taxon>
        <taxon>Micromonosporaceae</taxon>
        <taxon>Actinoplanes</taxon>
    </lineage>
</organism>
<dbReference type="PROSITE" id="PS50977">
    <property type="entry name" value="HTH_TETR_2"/>
    <property type="match status" value="1"/>
</dbReference>
<name>A0A0A6X5L0_ACTUT</name>
<dbReference type="GO" id="GO:0003677">
    <property type="term" value="F:DNA binding"/>
    <property type="evidence" value="ECO:0007669"/>
    <property type="project" value="UniProtKB-UniRule"/>
</dbReference>
<evidence type="ECO:0000256" key="2">
    <source>
        <dbReference type="ARBA" id="ARBA00023125"/>
    </source>
</evidence>
<dbReference type="PANTHER" id="PTHR47506:SF1">
    <property type="entry name" value="HTH-TYPE TRANSCRIPTIONAL REGULATOR YJDC"/>
    <property type="match status" value="1"/>
</dbReference>
<dbReference type="Gene3D" id="1.10.357.10">
    <property type="entry name" value="Tetracycline Repressor, domain 2"/>
    <property type="match status" value="1"/>
</dbReference>
<evidence type="ECO:0000256" key="5">
    <source>
        <dbReference type="SAM" id="MobiDB-lite"/>
    </source>
</evidence>
<dbReference type="SUPFAM" id="SSF46689">
    <property type="entry name" value="Homeodomain-like"/>
    <property type="match status" value="1"/>
</dbReference>
<reference evidence="7 8" key="1">
    <citation type="submission" date="2014-10" db="EMBL/GenBank/DDBJ databases">
        <title>Draft genome sequence of Actinoplanes utahensis NRRL 12052.</title>
        <authorList>
            <person name="Velasco-Bucheli B."/>
            <person name="del Cerro C."/>
            <person name="Hormigo D."/>
            <person name="Garcia J.L."/>
            <person name="Acebal C."/>
            <person name="Arroyo M."/>
            <person name="de la Mata I."/>
        </authorList>
    </citation>
    <scope>NUCLEOTIDE SEQUENCE [LARGE SCALE GENOMIC DNA]</scope>
    <source>
        <strain evidence="7 8">NRRL 12052</strain>
    </source>
</reference>
<dbReference type="InterPro" id="IPR009057">
    <property type="entry name" value="Homeodomain-like_sf"/>
</dbReference>
<evidence type="ECO:0000259" key="6">
    <source>
        <dbReference type="PROSITE" id="PS50977"/>
    </source>
</evidence>
<dbReference type="Pfam" id="PF00440">
    <property type="entry name" value="TetR_N"/>
    <property type="match status" value="1"/>
</dbReference>
<dbReference type="InterPro" id="IPR001647">
    <property type="entry name" value="HTH_TetR"/>
</dbReference>
<dbReference type="eggNOG" id="COG1309">
    <property type="taxonomic scope" value="Bacteria"/>
</dbReference>
<feature type="DNA-binding region" description="H-T-H motif" evidence="4">
    <location>
        <begin position="59"/>
        <end position="78"/>
    </location>
</feature>
<dbReference type="OrthoDB" id="3867339at2"/>
<proteinExistence type="predicted"/>
<dbReference type="Gene3D" id="1.10.10.60">
    <property type="entry name" value="Homeodomain-like"/>
    <property type="match status" value="1"/>
</dbReference>